<keyword evidence="3" id="KW-1185">Reference proteome</keyword>
<sequence>TEGISGFTRSLILRLVLSGERTTVSVRWAPPSPVTSPVASNVTSPVSSPVTSPTVAPDTWTAPPHAGHPAARGVTLLTLPAHTTIKTLLAEHRPPLPVMEEELKLSTSNSSASTSGSVLRSASDTAIMAVAEAWELSLAAASASKDKRVKDVKNALKQQMNKKRQSKASTDVATTSIFEESTEKILVQAAGISEYIPSSVTLGELSECAAGPQLALTLRARRAETS</sequence>
<name>A0A5E4R658_9NEOP</name>
<feature type="non-terminal residue" evidence="2">
    <location>
        <position position="226"/>
    </location>
</feature>
<dbReference type="EMBL" id="FZQP02006898">
    <property type="protein sequence ID" value="VVD04810.1"/>
    <property type="molecule type" value="Genomic_DNA"/>
</dbReference>
<evidence type="ECO:0000313" key="2">
    <source>
        <dbReference type="EMBL" id="VVD04810.1"/>
    </source>
</evidence>
<organism evidence="2 3">
    <name type="scientific">Leptidea sinapis</name>
    <dbReference type="NCBI Taxonomy" id="189913"/>
    <lineage>
        <taxon>Eukaryota</taxon>
        <taxon>Metazoa</taxon>
        <taxon>Ecdysozoa</taxon>
        <taxon>Arthropoda</taxon>
        <taxon>Hexapoda</taxon>
        <taxon>Insecta</taxon>
        <taxon>Pterygota</taxon>
        <taxon>Neoptera</taxon>
        <taxon>Endopterygota</taxon>
        <taxon>Lepidoptera</taxon>
        <taxon>Glossata</taxon>
        <taxon>Ditrysia</taxon>
        <taxon>Papilionoidea</taxon>
        <taxon>Pieridae</taxon>
        <taxon>Dismorphiinae</taxon>
        <taxon>Leptidea</taxon>
    </lineage>
</organism>
<evidence type="ECO:0000313" key="3">
    <source>
        <dbReference type="Proteomes" id="UP000324832"/>
    </source>
</evidence>
<dbReference type="AlphaFoldDB" id="A0A5E4R658"/>
<reference evidence="2 3" key="1">
    <citation type="submission" date="2017-07" db="EMBL/GenBank/DDBJ databases">
        <authorList>
            <person name="Talla V."/>
            <person name="Backstrom N."/>
        </authorList>
    </citation>
    <scope>NUCLEOTIDE SEQUENCE [LARGE SCALE GENOMIC DNA]</scope>
</reference>
<feature type="region of interest" description="Disordered" evidence="1">
    <location>
        <begin position="33"/>
        <end position="56"/>
    </location>
</feature>
<protein>
    <submittedName>
        <fullName evidence="2">Uncharacterized protein</fullName>
    </submittedName>
</protein>
<feature type="non-terminal residue" evidence="2">
    <location>
        <position position="1"/>
    </location>
</feature>
<accession>A0A5E4R658</accession>
<feature type="compositionally biased region" description="Low complexity" evidence="1">
    <location>
        <begin position="35"/>
        <end position="56"/>
    </location>
</feature>
<dbReference type="Proteomes" id="UP000324832">
    <property type="component" value="Unassembled WGS sequence"/>
</dbReference>
<evidence type="ECO:0000256" key="1">
    <source>
        <dbReference type="SAM" id="MobiDB-lite"/>
    </source>
</evidence>
<gene>
    <name evidence="2" type="ORF">LSINAPIS_LOCUS14488</name>
</gene>
<proteinExistence type="predicted"/>